<dbReference type="Proteomes" id="UP000078272">
    <property type="component" value="Unassembled WGS sequence"/>
</dbReference>
<dbReference type="SUPFAM" id="SSF48452">
    <property type="entry name" value="TPR-like"/>
    <property type="match status" value="1"/>
</dbReference>
<dbReference type="EMBL" id="LDPZ01000021">
    <property type="protein sequence ID" value="KTQ95637.1"/>
    <property type="molecule type" value="Genomic_DNA"/>
</dbReference>
<name>A0A175R7X3_9HYPH</name>
<dbReference type="SMART" id="SM00421">
    <property type="entry name" value="HTH_LUXR"/>
    <property type="match status" value="1"/>
</dbReference>
<accession>A0A175R7X3</accession>
<gene>
    <name evidence="5" type="ORF">NS226_10880</name>
</gene>
<organism evidence="5 6">
    <name type="scientific">Aureimonas ureilytica</name>
    <dbReference type="NCBI Taxonomy" id="401562"/>
    <lineage>
        <taxon>Bacteria</taxon>
        <taxon>Pseudomonadati</taxon>
        <taxon>Pseudomonadota</taxon>
        <taxon>Alphaproteobacteria</taxon>
        <taxon>Hyphomicrobiales</taxon>
        <taxon>Aurantimonadaceae</taxon>
        <taxon>Aureimonas</taxon>
    </lineage>
</organism>
<dbReference type="InterPro" id="IPR011990">
    <property type="entry name" value="TPR-like_helical_dom_sf"/>
</dbReference>
<dbReference type="PANTHER" id="PTHR44688:SF16">
    <property type="entry name" value="DNA-BINDING TRANSCRIPTIONAL ACTIVATOR DEVR_DOSR"/>
    <property type="match status" value="1"/>
</dbReference>
<dbReference type="Pfam" id="PF17874">
    <property type="entry name" value="TPR_MalT"/>
    <property type="match status" value="1"/>
</dbReference>
<protein>
    <recommendedName>
        <fullName evidence="4">HTH luxR-type domain-containing protein</fullName>
    </recommendedName>
</protein>
<evidence type="ECO:0000256" key="3">
    <source>
        <dbReference type="ARBA" id="ARBA00023163"/>
    </source>
</evidence>
<dbReference type="InterPro" id="IPR036388">
    <property type="entry name" value="WH-like_DNA-bd_sf"/>
</dbReference>
<dbReference type="Gene3D" id="1.10.10.10">
    <property type="entry name" value="Winged helix-like DNA-binding domain superfamily/Winged helix DNA-binding domain"/>
    <property type="match status" value="1"/>
</dbReference>
<evidence type="ECO:0000313" key="6">
    <source>
        <dbReference type="Proteomes" id="UP000078272"/>
    </source>
</evidence>
<evidence type="ECO:0000313" key="5">
    <source>
        <dbReference type="EMBL" id="KTQ95637.1"/>
    </source>
</evidence>
<keyword evidence="1" id="KW-0805">Transcription regulation</keyword>
<dbReference type="InterPro" id="IPR016032">
    <property type="entry name" value="Sig_transdc_resp-reg_C-effctor"/>
</dbReference>
<evidence type="ECO:0000256" key="2">
    <source>
        <dbReference type="ARBA" id="ARBA00023125"/>
    </source>
</evidence>
<dbReference type="STRING" id="401562.NS365_01630"/>
<dbReference type="PROSITE" id="PS00622">
    <property type="entry name" value="HTH_LUXR_1"/>
    <property type="match status" value="1"/>
</dbReference>
<dbReference type="SUPFAM" id="SSF52540">
    <property type="entry name" value="P-loop containing nucleoside triphosphate hydrolases"/>
    <property type="match status" value="1"/>
</dbReference>
<dbReference type="PRINTS" id="PR00038">
    <property type="entry name" value="HTHLUXR"/>
</dbReference>
<proteinExistence type="predicted"/>
<keyword evidence="3" id="KW-0804">Transcription</keyword>
<dbReference type="AlphaFoldDB" id="A0A175R7X3"/>
<dbReference type="PATRIC" id="fig|401562.3.peg.1677"/>
<dbReference type="RefSeq" id="WP_058635021.1">
    <property type="nucleotide sequence ID" value="NZ_LDPZ01000021.1"/>
</dbReference>
<feature type="domain" description="HTH luxR-type" evidence="4">
    <location>
        <begin position="798"/>
        <end position="863"/>
    </location>
</feature>
<keyword evidence="2" id="KW-0238">DNA-binding</keyword>
<evidence type="ECO:0000256" key="1">
    <source>
        <dbReference type="ARBA" id="ARBA00023015"/>
    </source>
</evidence>
<sequence length="880" mass="95987">MNSTDKRWGLASEAFRPPRRMPDIIERRSLIERLRSAVEGQIVRVLAPAGYGKTELLAAFYQTLRMDGVPVGWLDMARLGRKPLAPALAAAFGFADMAADAEISLDTVIEAIAAIPAQRSVVLLDGVAPVHGPLLGPLLEMLPDRISLVMASRHDPGIPISRFRIRGLLSDLGPADLAFTMAETRRLAAHWSPGDLDRLCKATLGWPALVRLAVLSLSGRRDEREMERVCSGAHPDIRSFVREEVLAGTGPRDATILSVAACLGEAPRLLICELAGAADGRSPEKLDDLVPALLPLDERADWFACHPMMRAVLRIDLAAEETRQLHSQAAAWFAGQGLIEKAVLHAGHAGDFGFAAHTIQAAGGVDLFLRAGYKVLRRLLDGLPTEVIEASPGLRLCAALVLAKEGRILAAREAMDELKALARDDRQAELPEHVVVHIDSLLDIYEDRRFEPEQIEWLENRLRSQRLRDTWELGWLHNHLCIAHTRQGALRRARLHALKALECYRSEGTPYAQAFMLVHLALVNLMGGRLAAAAHFSRQAEDLARRTQGHDETLLAIARIPLAEALYRQGHVRAADSILEECLPLVAAGEGWVDLYARGFVSWARCRFRLKGLDEALRITDRAARVAEDRRLPRLDLVVTILRVELLTLAGALGAAEQAARALPGEGGWPTRREMRDAQVALARLRLQQGESDEARRLLLDLVSHTQDDDDALTGLSARIVLAEACHAGHDPAAGMETLIEAASLALEHDLVEPFVAEGESFRDLVRALMRRSGLATFPSDIAAFLNRVLALGGGGLERPGLGLLSERELGVLALMAAGHRNKQIARDLGITEATVKFHIKNLFAKLGVSRRAVAVSLASAMGLLEQSPTPGGGHKRGEL</sequence>
<dbReference type="CDD" id="cd06170">
    <property type="entry name" value="LuxR_C_like"/>
    <property type="match status" value="1"/>
</dbReference>
<dbReference type="InterPro" id="IPR000792">
    <property type="entry name" value="Tscrpt_reg_LuxR_C"/>
</dbReference>
<dbReference type="Pfam" id="PF00196">
    <property type="entry name" value="GerE"/>
    <property type="match status" value="1"/>
</dbReference>
<comment type="caution">
    <text evidence="5">The sequence shown here is derived from an EMBL/GenBank/DDBJ whole genome shotgun (WGS) entry which is preliminary data.</text>
</comment>
<dbReference type="PROSITE" id="PS50043">
    <property type="entry name" value="HTH_LUXR_2"/>
    <property type="match status" value="1"/>
</dbReference>
<dbReference type="PANTHER" id="PTHR44688">
    <property type="entry name" value="DNA-BINDING TRANSCRIPTIONAL ACTIVATOR DEVR_DOSR"/>
    <property type="match status" value="1"/>
</dbReference>
<dbReference type="GO" id="GO:0006355">
    <property type="term" value="P:regulation of DNA-templated transcription"/>
    <property type="evidence" value="ECO:0007669"/>
    <property type="project" value="InterPro"/>
</dbReference>
<dbReference type="Gene3D" id="1.25.40.10">
    <property type="entry name" value="Tetratricopeptide repeat domain"/>
    <property type="match status" value="1"/>
</dbReference>
<dbReference type="GO" id="GO:0003677">
    <property type="term" value="F:DNA binding"/>
    <property type="evidence" value="ECO:0007669"/>
    <property type="project" value="UniProtKB-KW"/>
</dbReference>
<dbReference type="SUPFAM" id="SSF46894">
    <property type="entry name" value="C-terminal effector domain of the bipartite response regulators"/>
    <property type="match status" value="1"/>
</dbReference>
<reference evidence="5 6" key="1">
    <citation type="journal article" date="2016" name="Front. Microbiol.">
        <title>Genomic Resource of Rice Seed Associated Bacteria.</title>
        <authorList>
            <person name="Midha S."/>
            <person name="Bansal K."/>
            <person name="Sharma S."/>
            <person name="Kumar N."/>
            <person name="Patil P.P."/>
            <person name="Chaudhry V."/>
            <person name="Patil P.B."/>
        </authorList>
    </citation>
    <scope>NUCLEOTIDE SEQUENCE [LARGE SCALE GENOMIC DNA]</scope>
    <source>
        <strain evidence="5 6">NS226</strain>
    </source>
</reference>
<evidence type="ECO:0000259" key="4">
    <source>
        <dbReference type="PROSITE" id="PS50043"/>
    </source>
</evidence>
<dbReference type="InterPro" id="IPR027417">
    <property type="entry name" value="P-loop_NTPase"/>
</dbReference>
<dbReference type="InterPro" id="IPR041617">
    <property type="entry name" value="TPR_MalT"/>
</dbReference>